<dbReference type="Proteomes" id="UP000028834">
    <property type="component" value="Unassembled WGS sequence"/>
</dbReference>
<evidence type="ECO:0000256" key="1">
    <source>
        <dbReference type="SAM" id="MobiDB-lite"/>
    </source>
</evidence>
<dbReference type="AlphaFoldDB" id="A0A086LXL5"/>
<evidence type="ECO:0000313" key="2">
    <source>
        <dbReference type="EMBL" id="KFG61383.1"/>
    </source>
</evidence>
<organism evidence="2 3">
    <name type="scientific">Toxoplasma gondii RUB</name>
    <dbReference type="NCBI Taxonomy" id="935652"/>
    <lineage>
        <taxon>Eukaryota</taxon>
        <taxon>Sar</taxon>
        <taxon>Alveolata</taxon>
        <taxon>Apicomplexa</taxon>
        <taxon>Conoidasida</taxon>
        <taxon>Coccidia</taxon>
        <taxon>Eucoccidiorida</taxon>
        <taxon>Eimeriorina</taxon>
        <taxon>Sarcocystidae</taxon>
        <taxon>Toxoplasma</taxon>
    </lineage>
</organism>
<feature type="region of interest" description="Disordered" evidence="1">
    <location>
        <begin position="680"/>
        <end position="706"/>
    </location>
</feature>
<gene>
    <name evidence="2" type="ORF">TGRUB_268260</name>
</gene>
<comment type="caution">
    <text evidence="2">The sequence shown here is derived from an EMBL/GenBank/DDBJ whole genome shotgun (WGS) entry which is preliminary data.</text>
</comment>
<name>A0A086LXL5_TOXGO</name>
<dbReference type="VEuPathDB" id="ToxoDB:TGRUB_268260"/>
<dbReference type="OrthoDB" id="434697at2759"/>
<feature type="compositionally biased region" description="Basic and acidic residues" evidence="1">
    <location>
        <begin position="686"/>
        <end position="706"/>
    </location>
</feature>
<reference evidence="2 3" key="1">
    <citation type="submission" date="2014-05" db="EMBL/GenBank/DDBJ databases">
        <authorList>
            <person name="Sibley D."/>
            <person name="Venepally P."/>
            <person name="Karamycheva S."/>
            <person name="Hadjithomas M."/>
            <person name="Khan A."/>
            <person name="Brunk B."/>
            <person name="Roos D."/>
            <person name="Caler E."/>
            <person name="Lorenzi H."/>
        </authorList>
    </citation>
    <scope>NUCLEOTIDE SEQUENCE [LARGE SCALE GENOMIC DNA]</scope>
    <source>
        <strain evidence="2 3">RUB</strain>
    </source>
</reference>
<dbReference type="EMBL" id="AFYV02001613">
    <property type="protein sequence ID" value="KFG61383.1"/>
    <property type="molecule type" value="Genomic_DNA"/>
</dbReference>
<accession>A0A086LXL5</accession>
<feature type="region of interest" description="Disordered" evidence="1">
    <location>
        <begin position="78"/>
        <end position="104"/>
    </location>
</feature>
<evidence type="ECO:0000313" key="3">
    <source>
        <dbReference type="Proteomes" id="UP000028834"/>
    </source>
</evidence>
<protein>
    <submittedName>
        <fullName evidence="2">Uncharacterized protein</fullName>
    </submittedName>
</protein>
<feature type="region of interest" description="Disordered" evidence="1">
    <location>
        <begin position="729"/>
        <end position="750"/>
    </location>
</feature>
<sequence>MRLPAEDSLARPRGLRLSLPVSRRCRGRVSAASRGRLSPLASAVSIPFPPLARVSRFSSSLPSLCVHRRLFSLSSSSLSFYSSPSPTRQEVSSPPSASRSSSPLSLHLSSHLSSSFLSSLGSRRALPTRPLSVCRSPSLNSFSCLCHFVSSLTRPSLSSPAQRAPPSALCSDPCLHVASSSLSSPRRFSSLRLSQKDARGSGYLPAQRFLSLLKASPEEYRSLLREATQAKIVDPAFLRVASQRFFALSDRFYPPEILDILSDFASFPYSDEALLAAVAGRLEDQLVEPSPKRLAALLSLSARLGLCHPSIRDPLTKHIEEKMYAFDAALLASLCRTVGSLLSPRLPLLDGLATQAQLLASDLRAGERSLETGDEVAQRRYIAFLFRCLEGLSRQRYSHSALVDACVACAEQHGQAFPLHDTLRAVAAARRLDLAGIEEPLRRSDMADKVNRATDRGDQLLALLRHLDLLRLRDSQLLQKVSEAVELHSQKAAFLATQLPEALLHLTRLAPADLRLPVALLSQPSLLAMAPRLSAAQLQQLLSASALVLFQHIQRREGGQGGDPLIAREAEALAKTVERFLDLLQPQFLSLNLRDRRALKEAASLFLVEAQGAAKSSAASPQFALAPKTVDFCCFLEEADVAPPLPLAPSGGVDFQSVGLVEACSRLVLCADARFSETRNSARGASEGDTKKGDSEKTSLPHTAGRDMEAAAKQRALLFVSPRDAFADARHSRGETVSKSSKAKEREETTTCKLGGVSTDLPVSITPQAASSLLLTQLALIRRGILRHEIQTCIPPPTTVD</sequence>
<proteinExistence type="predicted"/>